<organism evidence="2 3">
    <name type="scientific">Rhizopus oryzae</name>
    <name type="common">Mucormycosis agent</name>
    <name type="synonym">Rhizopus arrhizus var. delemar</name>
    <dbReference type="NCBI Taxonomy" id="64495"/>
    <lineage>
        <taxon>Eukaryota</taxon>
        <taxon>Fungi</taxon>
        <taxon>Fungi incertae sedis</taxon>
        <taxon>Mucoromycota</taxon>
        <taxon>Mucoromycotina</taxon>
        <taxon>Mucoromycetes</taxon>
        <taxon>Mucorales</taxon>
        <taxon>Mucorineae</taxon>
        <taxon>Rhizopodaceae</taxon>
        <taxon>Rhizopus</taxon>
    </lineage>
</organism>
<comment type="caution">
    <text evidence="2">The sequence shown here is derived from an EMBL/GenBank/DDBJ whole genome shotgun (WGS) entry which is preliminary data.</text>
</comment>
<feature type="compositionally biased region" description="Basic and acidic residues" evidence="1">
    <location>
        <begin position="16"/>
        <end position="27"/>
    </location>
</feature>
<sequence length="104" mass="11812">MAQDLQTGNQPISKYAHADNEPQNAKERVQQELKLLHARKQAMDLKKPNASVHKVKKGGVKKGSSSKKQKKIARALAVAEKEEKRVETAQEKARQRKMVKTLWQ</sequence>
<evidence type="ECO:0000313" key="2">
    <source>
        <dbReference type="EMBL" id="KAG1313534.1"/>
    </source>
</evidence>
<feature type="compositionally biased region" description="Polar residues" evidence="1">
    <location>
        <begin position="1"/>
        <end position="12"/>
    </location>
</feature>
<protein>
    <submittedName>
        <fullName evidence="2">Uncharacterized protein</fullName>
    </submittedName>
</protein>
<dbReference type="EMBL" id="JAANQT010000185">
    <property type="protein sequence ID" value="KAG1313534.1"/>
    <property type="molecule type" value="Genomic_DNA"/>
</dbReference>
<evidence type="ECO:0000256" key="1">
    <source>
        <dbReference type="SAM" id="MobiDB-lite"/>
    </source>
</evidence>
<feature type="region of interest" description="Disordered" evidence="1">
    <location>
        <begin position="1"/>
        <end position="27"/>
    </location>
</feature>
<accession>A0A9P6XHG7</accession>
<proteinExistence type="predicted"/>
<gene>
    <name evidence="2" type="ORF">G6F64_002175</name>
</gene>
<dbReference type="AlphaFoldDB" id="A0A9P6XHG7"/>
<name>A0A9P6XHG7_RHIOR</name>
<reference evidence="2" key="1">
    <citation type="journal article" date="2020" name="Microb. Genom.">
        <title>Genetic diversity of clinical and environmental Mucorales isolates obtained from an investigation of mucormycosis cases among solid organ transplant recipients.</title>
        <authorList>
            <person name="Nguyen M.H."/>
            <person name="Kaul D."/>
            <person name="Muto C."/>
            <person name="Cheng S.J."/>
            <person name="Richter R.A."/>
            <person name="Bruno V.M."/>
            <person name="Liu G."/>
            <person name="Beyhan S."/>
            <person name="Sundermann A.J."/>
            <person name="Mounaud S."/>
            <person name="Pasculle A.W."/>
            <person name="Nierman W.C."/>
            <person name="Driscoll E."/>
            <person name="Cumbie R."/>
            <person name="Clancy C.J."/>
            <person name="Dupont C.L."/>
        </authorList>
    </citation>
    <scope>NUCLEOTIDE SEQUENCE</scope>
    <source>
        <strain evidence="2">GL11</strain>
    </source>
</reference>
<feature type="region of interest" description="Disordered" evidence="1">
    <location>
        <begin position="42"/>
        <end position="70"/>
    </location>
</feature>
<feature type="compositionally biased region" description="Basic residues" evidence="1">
    <location>
        <begin position="53"/>
        <end position="70"/>
    </location>
</feature>
<keyword evidence="3" id="KW-1185">Reference proteome</keyword>
<dbReference type="OrthoDB" id="2283058at2759"/>
<evidence type="ECO:0000313" key="3">
    <source>
        <dbReference type="Proteomes" id="UP000716291"/>
    </source>
</evidence>
<dbReference type="Proteomes" id="UP000716291">
    <property type="component" value="Unassembled WGS sequence"/>
</dbReference>